<protein>
    <submittedName>
        <fullName evidence="2">MAE_28990/MAE_18760 family HEPN-like nuclease</fullName>
    </submittedName>
</protein>
<feature type="domain" description="MAE-28990/MAE-18760-like HEPN" evidence="1">
    <location>
        <begin position="3"/>
        <end position="222"/>
    </location>
</feature>
<organism evidence="2 3">
    <name type="scientific">Roseofilum halophilum BLCC-M91</name>
    <dbReference type="NCBI Taxonomy" id="3022259"/>
    <lineage>
        <taxon>Bacteria</taxon>
        <taxon>Bacillati</taxon>
        <taxon>Cyanobacteriota</taxon>
        <taxon>Cyanophyceae</taxon>
        <taxon>Desertifilales</taxon>
        <taxon>Desertifilaceae</taxon>
        <taxon>Roseofilum</taxon>
        <taxon>Roseofilum halophilum</taxon>
    </lineage>
</organism>
<keyword evidence="3" id="KW-1185">Reference proteome</keyword>
<evidence type="ECO:0000313" key="3">
    <source>
        <dbReference type="Proteomes" id="UP001231370"/>
    </source>
</evidence>
<dbReference type="EMBL" id="JAQPOK010000129">
    <property type="protein sequence ID" value="MDJ1180573.1"/>
    <property type="molecule type" value="Genomic_DNA"/>
</dbReference>
<dbReference type="RefSeq" id="WP_283763873.1">
    <property type="nucleotide sequence ID" value="NZ_JAQPOK010000129.1"/>
</dbReference>
<reference evidence="2 3" key="1">
    <citation type="submission" date="2023-01" db="EMBL/GenBank/DDBJ databases">
        <title>Novel diversity within Roseofilum (Cyanobacteria; Desertifilaceae) from marine benthic mats with descriptions of four novel species.</title>
        <authorList>
            <person name="Wang Y."/>
            <person name="Berthold D.E."/>
            <person name="Hu J."/>
            <person name="Lefler F.W."/>
            <person name="Laughinghouse H.D. IV."/>
        </authorList>
    </citation>
    <scope>NUCLEOTIDE SEQUENCE [LARGE SCALE GENOMIC DNA]</scope>
    <source>
        <strain evidence="2 3">BLCC-M91</strain>
    </source>
</reference>
<name>A0ABT7BMZ9_9CYAN</name>
<sequence>MQTVLLDFQTRVQEVNQYFEFLEGLIQEKTKLVVSGDKGEQKIITINPDLAKIFKANAFLILYNLVESTMRNAIEAIFDEISSKNISYNLVRVEIKKIVIHNFKNRSPDNVHSKMKDISLDIITAGLNRRELFSGNVDRDEITKTARKYGFSFDTDYSKTKHGEHLYDIMQHRNDLAHGNKSFAEIGQKTSIEDLLKVKEEVIEYLQQILQNIQDYLENQEYLDNPIQAP</sequence>
<dbReference type="InterPro" id="IPR040788">
    <property type="entry name" value="HEPN_MAE_28990"/>
</dbReference>
<evidence type="ECO:0000313" key="2">
    <source>
        <dbReference type="EMBL" id="MDJ1180573.1"/>
    </source>
</evidence>
<proteinExistence type="predicted"/>
<comment type="caution">
    <text evidence="2">The sequence shown here is derived from an EMBL/GenBank/DDBJ whole genome shotgun (WGS) entry which is preliminary data.</text>
</comment>
<evidence type="ECO:0000259" key="1">
    <source>
        <dbReference type="Pfam" id="PF18737"/>
    </source>
</evidence>
<gene>
    <name evidence="2" type="ORF">PJF56_17065</name>
</gene>
<accession>A0ABT7BMZ9</accession>
<dbReference type="Proteomes" id="UP001231370">
    <property type="component" value="Unassembled WGS sequence"/>
</dbReference>
<dbReference type="Pfam" id="PF18737">
    <property type="entry name" value="HEPN_MAE_28990"/>
    <property type="match status" value="1"/>
</dbReference>